<protein>
    <submittedName>
        <fullName evidence="1">Uncharacterized protein</fullName>
    </submittedName>
</protein>
<gene>
    <name evidence="1" type="ORF">JZ751_004900</name>
</gene>
<reference evidence="1" key="1">
    <citation type="thesis" date="2021" institute="BYU ScholarsArchive" country="Provo, UT, USA">
        <title>Applications of and Algorithms for Genome Assembly and Genomic Analyses with an Emphasis on Marine Teleosts.</title>
        <authorList>
            <person name="Pickett B.D."/>
        </authorList>
    </citation>
    <scope>NUCLEOTIDE SEQUENCE</scope>
    <source>
        <strain evidence="1">HI-2016</strain>
    </source>
</reference>
<dbReference type="Proteomes" id="UP000824540">
    <property type="component" value="Unassembled WGS sequence"/>
</dbReference>
<proteinExistence type="predicted"/>
<dbReference type="AlphaFoldDB" id="A0A8T2P1Q7"/>
<organism evidence="1 2">
    <name type="scientific">Albula glossodonta</name>
    <name type="common">roundjaw bonefish</name>
    <dbReference type="NCBI Taxonomy" id="121402"/>
    <lineage>
        <taxon>Eukaryota</taxon>
        <taxon>Metazoa</taxon>
        <taxon>Chordata</taxon>
        <taxon>Craniata</taxon>
        <taxon>Vertebrata</taxon>
        <taxon>Euteleostomi</taxon>
        <taxon>Actinopterygii</taxon>
        <taxon>Neopterygii</taxon>
        <taxon>Teleostei</taxon>
        <taxon>Albuliformes</taxon>
        <taxon>Albulidae</taxon>
        <taxon>Albula</taxon>
    </lineage>
</organism>
<evidence type="ECO:0000313" key="1">
    <source>
        <dbReference type="EMBL" id="KAG9347333.1"/>
    </source>
</evidence>
<sequence>NVKLGSPSRSPLEVSGPPVTAVVRSPSVSRYTDAPSLSPCSGCLQHGGHVVLKLLFLRSPPCKEFDPQSGTIMMRVEACF</sequence>
<keyword evidence="2" id="KW-1185">Reference proteome</keyword>
<name>A0A8T2P1Q7_9TELE</name>
<comment type="caution">
    <text evidence="1">The sequence shown here is derived from an EMBL/GenBank/DDBJ whole genome shotgun (WGS) entry which is preliminary data.</text>
</comment>
<dbReference type="EMBL" id="JAFBMS010000013">
    <property type="protein sequence ID" value="KAG9347333.1"/>
    <property type="molecule type" value="Genomic_DNA"/>
</dbReference>
<feature type="non-terminal residue" evidence="1">
    <location>
        <position position="1"/>
    </location>
</feature>
<evidence type="ECO:0000313" key="2">
    <source>
        <dbReference type="Proteomes" id="UP000824540"/>
    </source>
</evidence>
<accession>A0A8T2P1Q7</accession>